<comment type="caution">
    <text evidence="1">The sequence shown here is derived from an EMBL/GenBank/DDBJ whole genome shotgun (WGS) entry which is preliminary data.</text>
</comment>
<organism evidence="1 2">
    <name type="scientific">Psychrosphaera saromensis</name>
    <dbReference type="NCBI Taxonomy" id="716813"/>
    <lineage>
        <taxon>Bacteria</taxon>
        <taxon>Pseudomonadati</taxon>
        <taxon>Pseudomonadota</taxon>
        <taxon>Gammaproteobacteria</taxon>
        <taxon>Alteromonadales</taxon>
        <taxon>Pseudoalteromonadaceae</taxon>
        <taxon>Psychrosphaera</taxon>
    </lineage>
</organism>
<keyword evidence="2" id="KW-1185">Reference proteome</keyword>
<evidence type="ECO:0000313" key="2">
    <source>
        <dbReference type="Proteomes" id="UP000239007"/>
    </source>
</evidence>
<proteinExistence type="predicted"/>
<dbReference type="EMBL" id="MSCH01000003">
    <property type="protein sequence ID" value="PQJ54101.1"/>
    <property type="molecule type" value="Genomic_DNA"/>
</dbReference>
<dbReference type="SUPFAM" id="SSF64307">
    <property type="entry name" value="SirA-like"/>
    <property type="match status" value="1"/>
</dbReference>
<name>A0A2S7UXV7_9GAMM</name>
<dbReference type="AlphaFoldDB" id="A0A2S7UXV7"/>
<sequence length="71" mass="8181">MIFNGKGLKCPLAFVKAKQYLIKNNSKEFMFDDEISLYNFTSYLDNQNIIYQSQSLCDCVKVKLADDSSIK</sequence>
<reference evidence="1 2" key="1">
    <citation type="submission" date="2016-12" db="EMBL/GenBank/DDBJ databases">
        <title>Diversity of luminous bacteria.</title>
        <authorList>
            <person name="Yoshizawa S."/>
            <person name="Kogure K."/>
        </authorList>
    </citation>
    <scope>NUCLEOTIDE SEQUENCE [LARGE SCALE GENOMIC DNA]</scope>
    <source>
        <strain evidence="1 2">SA4-48</strain>
    </source>
</reference>
<dbReference type="InterPro" id="IPR036868">
    <property type="entry name" value="TusA-like_sf"/>
</dbReference>
<dbReference type="Proteomes" id="UP000239007">
    <property type="component" value="Unassembled WGS sequence"/>
</dbReference>
<gene>
    <name evidence="1" type="ORF">BTO11_10860</name>
</gene>
<protein>
    <submittedName>
        <fullName evidence="1">Uncharacterized protein</fullName>
    </submittedName>
</protein>
<accession>A0A2S7UXV7</accession>
<evidence type="ECO:0000313" key="1">
    <source>
        <dbReference type="EMBL" id="PQJ54101.1"/>
    </source>
</evidence>